<comment type="caution">
    <text evidence="6">The sequence shown here is derived from an EMBL/GenBank/DDBJ whole genome shotgun (WGS) entry which is preliminary data.</text>
</comment>
<dbReference type="Proteomes" id="UP000184001">
    <property type="component" value="Unassembled WGS sequence"/>
</dbReference>
<evidence type="ECO:0000256" key="2">
    <source>
        <dbReference type="ARBA" id="ARBA00023125"/>
    </source>
</evidence>
<dbReference type="SMART" id="SM00871">
    <property type="entry name" value="AraC_E_bind"/>
    <property type="match status" value="1"/>
</dbReference>
<dbReference type="Pfam" id="PF12833">
    <property type="entry name" value="HTH_18"/>
    <property type="match status" value="1"/>
</dbReference>
<dbReference type="InterPro" id="IPR018060">
    <property type="entry name" value="HTH_AraC"/>
</dbReference>
<dbReference type="Pfam" id="PF06445">
    <property type="entry name" value="GyrI-like"/>
    <property type="match status" value="1"/>
</dbReference>
<evidence type="ECO:0000313" key="5">
    <source>
        <dbReference type="EMBL" id="MEZ6853600.1"/>
    </source>
</evidence>
<dbReference type="PANTHER" id="PTHR40055:SF1">
    <property type="entry name" value="TRANSCRIPTIONAL REGULATOR YGIV-RELATED"/>
    <property type="match status" value="1"/>
</dbReference>
<keyword evidence="8" id="KW-1185">Reference proteome</keyword>
<protein>
    <submittedName>
        <fullName evidence="6">AraC family transcriptional regulator</fullName>
    </submittedName>
    <submittedName>
        <fullName evidence="5">GyrI-like domain-containing protein</fullName>
    </submittedName>
</protein>
<dbReference type="PRINTS" id="PR00032">
    <property type="entry name" value="HTHARAC"/>
</dbReference>
<evidence type="ECO:0000313" key="6">
    <source>
        <dbReference type="EMBL" id="SHJ08944.1"/>
    </source>
</evidence>
<sequence length="285" mass="32101">MNTKKVHIREQIAQTQRYIEEHLDSNIPLESLAASCGYSALYFHSIFTGIVGEGVKEYQRRLRLQRAANQLLFSETSLIDIALDTGYESQEGFSRAFKKRFNFSPLQFRKLQPNYGSLSGGKLMNTVMPQSAPKISIKTCAPITVAAVRHIGPYSECEVAFSTLCTWARKHGLYGTFRQVIGITHDDPRTTPAEKLRYDACMEIPNDFEVSNEVQKYTISGGRYACCTHKGSYRNIAKTFAAILGSWFPDSGENLTNNPPLEIYLNSPSNTPEDELLTELRIPLR</sequence>
<dbReference type="Gene3D" id="1.10.10.60">
    <property type="entry name" value="Homeodomain-like"/>
    <property type="match status" value="2"/>
</dbReference>
<keyword evidence="2" id="KW-0238">DNA-binding</keyword>
<dbReference type="SMART" id="SM00342">
    <property type="entry name" value="HTH_ARAC"/>
    <property type="match status" value="1"/>
</dbReference>
<reference evidence="6 7" key="1">
    <citation type="submission" date="2016-11" db="EMBL/GenBank/DDBJ databases">
        <authorList>
            <person name="Varghese N."/>
            <person name="Submissions S."/>
        </authorList>
    </citation>
    <scope>NUCLEOTIDE SEQUENCE [LARGE SCALE GENOMIC DNA]</scope>
    <source>
        <strain evidence="6 7">DSM 17919</strain>
    </source>
</reference>
<keyword evidence="1" id="KW-0805">Transcription regulation</keyword>
<organism evidence="6 7">
    <name type="scientific">Halodesulfovibrio aestuarii</name>
    <dbReference type="NCBI Taxonomy" id="126333"/>
    <lineage>
        <taxon>Bacteria</taxon>
        <taxon>Pseudomonadati</taxon>
        <taxon>Thermodesulfobacteriota</taxon>
        <taxon>Desulfovibrionia</taxon>
        <taxon>Desulfovibrionales</taxon>
        <taxon>Desulfovibrionaceae</taxon>
        <taxon>Halodesulfovibrio</taxon>
    </lineage>
</organism>
<dbReference type="RefSeq" id="WP_020000423.1">
    <property type="nucleotide sequence ID" value="NZ_CP192219.1"/>
</dbReference>
<dbReference type="InterPro" id="IPR018062">
    <property type="entry name" value="HTH_AraC-typ_CS"/>
</dbReference>
<reference evidence="5 8" key="2">
    <citation type="submission" date="2024-07" db="EMBL/GenBank/DDBJ databases">
        <title>Active virus-host system and metabolic interactions in a Lokiarchaeon culture.</title>
        <authorList>
            <person name="Ponce Toledo R.I."/>
            <person name="Rodrigues Oliveira T."/>
            <person name="Schleper C."/>
        </authorList>
    </citation>
    <scope>NUCLEOTIDE SEQUENCE [LARGE SCALE GENOMIC DNA]</scope>
    <source>
        <strain evidence="5 8">B35</strain>
    </source>
</reference>
<dbReference type="PANTHER" id="PTHR40055">
    <property type="entry name" value="TRANSCRIPTIONAL REGULATOR YGIV-RELATED"/>
    <property type="match status" value="1"/>
</dbReference>
<dbReference type="PROSITE" id="PS00041">
    <property type="entry name" value="HTH_ARAC_FAMILY_1"/>
    <property type="match status" value="1"/>
</dbReference>
<dbReference type="InterPro" id="IPR009057">
    <property type="entry name" value="Homeodomain-like_sf"/>
</dbReference>
<gene>
    <name evidence="5" type="ORF">AB2Z07_08665</name>
    <name evidence="6" type="ORF">SAMN05660830_01613</name>
</gene>
<name>A0A8G2FB32_9BACT</name>
<dbReference type="Gene3D" id="3.20.80.10">
    <property type="entry name" value="Regulatory factor, effector binding domain"/>
    <property type="match status" value="1"/>
</dbReference>
<dbReference type="GO" id="GO:0003700">
    <property type="term" value="F:DNA-binding transcription factor activity"/>
    <property type="evidence" value="ECO:0007669"/>
    <property type="project" value="InterPro"/>
</dbReference>
<evidence type="ECO:0000313" key="7">
    <source>
        <dbReference type="Proteomes" id="UP000184001"/>
    </source>
</evidence>
<dbReference type="EMBL" id="FQZR01000003">
    <property type="protein sequence ID" value="SHJ08944.1"/>
    <property type="molecule type" value="Genomic_DNA"/>
</dbReference>
<dbReference type="SUPFAM" id="SSF46689">
    <property type="entry name" value="Homeodomain-like"/>
    <property type="match status" value="2"/>
</dbReference>
<evidence type="ECO:0000256" key="3">
    <source>
        <dbReference type="ARBA" id="ARBA00023163"/>
    </source>
</evidence>
<evidence type="ECO:0000259" key="4">
    <source>
        <dbReference type="PROSITE" id="PS01124"/>
    </source>
</evidence>
<dbReference type="Proteomes" id="UP001568358">
    <property type="component" value="Unassembled WGS sequence"/>
</dbReference>
<dbReference type="SUPFAM" id="SSF55136">
    <property type="entry name" value="Probable bacterial effector-binding domain"/>
    <property type="match status" value="1"/>
</dbReference>
<dbReference type="EMBL" id="JBFSOO010000005">
    <property type="protein sequence ID" value="MEZ6853600.1"/>
    <property type="molecule type" value="Genomic_DNA"/>
</dbReference>
<keyword evidence="3" id="KW-0804">Transcription</keyword>
<evidence type="ECO:0000256" key="1">
    <source>
        <dbReference type="ARBA" id="ARBA00023015"/>
    </source>
</evidence>
<dbReference type="GO" id="GO:0043565">
    <property type="term" value="F:sequence-specific DNA binding"/>
    <property type="evidence" value="ECO:0007669"/>
    <property type="project" value="InterPro"/>
</dbReference>
<feature type="domain" description="HTH araC/xylS-type" evidence="4">
    <location>
        <begin position="13"/>
        <end position="111"/>
    </location>
</feature>
<dbReference type="AlphaFoldDB" id="A0A8G2FB32"/>
<dbReference type="InterPro" id="IPR011256">
    <property type="entry name" value="Reg_factor_effector_dom_sf"/>
</dbReference>
<proteinExistence type="predicted"/>
<dbReference type="InterPro" id="IPR050908">
    <property type="entry name" value="SmbC-like"/>
</dbReference>
<dbReference type="InterPro" id="IPR020449">
    <property type="entry name" value="Tscrpt_reg_AraC-type_HTH"/>
</dbReference>
<dbReference type="InterPro" id="IPR010499">
    <property type="entry name" value="AraC_E-bd"/>
</dbReference>
<dbReference type="InterPro" id="IPR029442">
    <property type="entry name" value="GyrI-like"/>
</dbReference>
<dbReference type="PROSITE" id="PS01124">
    <property type="entry name" value="HTH_ARAC_FAMILY_2"/>
    <property type="match status" value="1"/>
</dbReference>
<accession>A0A8G2FB32</accession>
<evidence type="ECO:0000313" key="8">
    <source>
        <dbReference type="Proteomes" id="UP001568358"/>
    </source>
</evidence>